<evidence type="ECO:0000256" key="4">
    <source>
        <dbReference type="ARBA" id="ARBA00022729"/>
    </source>
</evidence>
<name>A0A5E4PKD7_9COXI</name>
<keyword evidence="1 9" id="KW-0031">Aminopeptidase</keyword>
<dbReference type="GO" id="GO:0006508">
    <property type="term" value="P:proteolysis"/>
    <property type="evidence" value="ECO:0007669"/>
    <property type="project" value="UniProtKB-KW"/>
</dbReference>
<dbReference type="EMBL" id="LR699119">
    <property type="protein sequence ID" value="VVC76742.1"/>
    <property type="molecule type" value="Genomic_DNA"/>
</dbReference>
<gene>
    <name evidence="9" type="ORF">AQUSIP_20670</name>
</gene>
<feature type="chain" id="PRO_5023017959" evidence="7">
    <location>
        <begin position="27"/>
        <end position="411"/>
    </location>
</feature>
<keyword evidence="2" id="KW-0645">Protease</keyword>
<feature type="domain" description="Peptidase M28" evidence="8">
    <location>
        <begin position="206"/>
        <end position="399"/>
    </location>
</feature>
<dbReference type="RefSeq" id="WP_148340045.1">
    <property type="nucleotide sequence ID" value="NZ_LR699119.1"/>
</dbReference>
<dbReference type="AlphaFoldDB" id="A0A5E4PKD7"/>
<evidence type="ECO:0000256" key="2">
    <source>
        <dbReference type="ARBA" id="ARBA00022670"/>
    </source>
</evidence>
<dbReference type="PANTHER" id="PTHR12147">
    <property type="entry name" value="METALLOPEPTIDASE M28 FAMILY MEMBER"/>
    <property type="match status" value="1"/>
</dbReference>
<dbReference type="PANTHER" id="PTHR12147:SF56">
    <property type="entry name" value="AMINOPEPTIDASE YDR415C-RELATED"/>
    <property type="match status" value="1"/>
</dbReference>
<evidence type="ECO:0000313" key="10">
    <source>
        <dbReference type="Proteomes" id="UP000324194"/>
    </source>
</evidence>
<evidence type="ECO:0000313" key="9">
    <source>
        <dbReference type="EMBL" id="VVC76742.1"/>
    </source>
</evidence>
<evidence type="ECO:0000256" key="3">
    <source>
        <dbReference type="ARBA" id="ARBA00022723"/>
    </source>
</evidence>
<dbReference type="InterPro" id="IPR045175">
    <property type="entry name" value="M28_fam"/>
</dbReference>
<reference evidence="9 10" key="1">
    <citation type="submission" date="2019-08" db="EMBL/GenBank/DDBJ databases">
        <authorList>
            <person name="Guy L."/>
        </authorList>
    </citation>
    <scope>NUCLEOTIDE SEQUENCE [LARGE SCALE GENOMIC DNA]</scope>
    <source>
        <strain evidence="9 10">SGT-108</strain>
    </source>
</reference>
<feature type="signal peptide" evidence="7">
    <location>
        <begin position="1"/>
        <end position="26"/>
    </location>
</feature>
<dbReference type="Pfam" id="PF04389">
    <property type="entry name" value="Peptidase_M28"/>
    <property type="match status" value="1"/>
</dbReference>
<dbReference type="InterPro" id="IPR007484">
    <property type="entry name" value="Peptidase_M28"/>
</dbReference>
<evidence type="ECO:0000256" key="5">
    <source>
        <dbReference type="ARBA" id="ARBA00022801"/>
    </source>
</evidence>
<dbReference type="Proteomes" id="UP000324194">
    <property type="component" value="Chromosome 1"/>
</dbReference>
<evidence type="ECO:0000256" key="7">
    <source>
        <dbReference type="SAM" id="SignalP"/>
    </source>
</evidence>
<protein>
    <submittedName>
        <fullName evidence="9">Bacterial leucyl aminopeptidase</fullName>
    </submittedName>
</protein>
<keyword evidence="6" id="KW-0862">Zinc</keyword>
<accession>A0A5E4PKD7</accession>
<dbReference type="GO" id="GO:0004177">
    <property type="term" value="F:aminopeptidase activity"/>
    <property type="evidence" value="ECO:0007669"/>
    <property type="project" value="UniProtKB-KW"/>
</dbReference>
<keyword evidence="5" id="KW-0378">Hydrolase</keyword>
<keyword evidence="3" id="KW-0479">Metal-binding</keyword>
<keyword evidence="10" id="KW-1185">Reference proteome</keyword>
<evidence type="ECO:0000256" key="1">
    <source>
        <dbReference type="ARBA" id="ARBA00022438"/>
    </source>
</evidence>
<keyword evidence="4 7" id="KW-0732">Signal</keyword>
<sequence length="411" mass="45129">MRRSGKFFICTFALTLCSALSIPAHAQTGSQHIIVAPQCLLQTMQGDYKTLSSQDSLSLLAVDEAGINQLIRAKHQQKKLCGGFMDVTRAWQTHKIKGLSAASTAAAFLKTYSGTTHSTLAAKNVNYTIQHEEQVQQLFKQINPQNMLDYLTTLTGFQDRYANSEHGVKAAGWIKSQVETIAEENHRDDVNVYTIATGTRYKQPSVIAKVGTSTGPGVVIGAHMDTLNGSFSKKPGADDDGSGSATVLETVRTLLSSGMRFKKPLYFIWYAAEEEGLVGSDFVVAEFKKNNIPVEAVLHFDLTGYAYRNEPTMWLIDDYVNKTLVDFLGNLISNYVKQPVKHTRCGYACSDHASWTQNGYAAAIPAEAAYENSNPDIHTTRDTMDKLSVSHMTDYLKLATAFAVEAAEPVT</sequence>
<dbReference type="KEGG" id="asip:AQUSIP_20670"/>
<evidence type="ECO:0000259" key="8">
    <source>
        <dbReference type="Pfam" id="PF04389"/>
    </source>
</evidence>
<proteinExistence type="predicted"/>
<organism evidence="9 10">
    <name type="scientific">Aquicella siphonis</name>
    <dbReference type="NCBI Taxonomy" id="254247"/>
    <lineage>
        <taxon>Bacteria</taxon>
        <taxon>Pseudomonadati</taxon>
        <taxon>Pseudomonadota</taxon>
        <taxon>Gammaproteobacteria</taxon>
        <taxon>Legionellales</taxon>
        <taxon>Coxiellaceae</taxon>
        <taxon>Aquicella</taxon>
    </lineage>
</organism>
<dbReference type="GO" id="GO:0046872">
    <property type="term" value="F:metal ion binding"/>
    <property type="evidence" value="ECO:0007669"/>
    <property type="project" value="UniProtKB-KW"/>
</dbReference>
<dbReference type="OrthoDB" id="9789219at2"/>
<dbReference type="Gene3D" id="3.40.630.10">
    <property type="entry name" value="Zn peptidases"/>
    <property type="match status" value="1"/>
</dbReference>
<dbReference type="SUPFAM" id="SSF53187">
    <property type="entry name" value="Zn-dependent exopeptidases"/>
    <property type="match status" value="1"/>
</dbReference>
<dbReference type="GO" id="GO:0008235">
    <property type="term" value="F:metalloexopeptidase activity"/>
    <property type="evidence" value="ECO:0007669"/>
    <property type="project" value="InterPro"/>
</dbReference>
<evidence type="ECO:0000256" key="6">
    <source>
        <dbReference type="ARBA" id="ARBA00022833"/>
    </source>
</evidence>